<comment type="caution">
    <text evidence="2">The sequence shown here is derived from an EMBL/GenBank/DDBJ whole genome shotgun (WGS) entry which is preliminary data.</text>
</comment>
<evidence type="ECO:0000259" key="1">
    <source>
        <dbReference type="Pfam" id="PF00004"/>
    </source>
</evidence>
<dbReference type="Gene3D" id="3.40.50.300">
    <property type="entry name" value="P-loop containing nucleotide triphosphate hydrolases"/>
    <property type="match status" value="1"/>
</dbReference>
<evidence type="ECO:0000313" key="2">
    <source>
        <dbReference type="EMBL" id="MBO8443416.1"/>
    </source>
</evidence>
<reference evidence="2" key="1">
    <citation type="submission" date="2020-10" db="EMBL/GenBank/DDBJ databases">
        <authorList>
            <person name="Gilroy R."/>
        </authorList>
    </citation>
    <scope>NUCLEOTIDE SEQUENCE</scope>
    <source>
        <strain evidence="2">11167</strain>
    </source>
</reference>
<dbReference type="SUPFAM" id="SSF52540">
    <property type="entry name" value="P-loop containing nucleoside triphosphate hydrolases"/>
    <property type="match status" value="1"/>
</dbReference>
<dbReference type="GO" id="GO:0005524">
    <property type="term" value="F:ATP binding"/>
    <property type="evidence" value="ECO:0007669"/>
    <property type="project" value="InterPro"/>
</dbReference>
<name>A0A9D9H9L6_9SPIR</name>
<sequence>MENASYYFSQIDAQQLPSLDRLVCSDKNRKMLDSLVFEYRNRERLDDMQIPRRSTILIQGQSGTGKDLCASALAHECGLPLRLVHTASIFSEDEDRSIERLHDLFQTVIDERALYLVADLGSSLDLSSRHRTASSLVSVLRANKNYGQSLVVVTSRRGYAKNEAFARIFDMVLTFTKPSTAEIDRLFNIYFPSFPKREITNRIYTTCEDMVHGDVTRALVQARIESERTGKVVSQSQLLNIFVDNLHSIRFSFSAS</sequence>
<organism evidence="2 3">
    <name type="scientific">Candidatus Aphodenecus pullistercoris</name>
    <dbReference type="NCBI Taxonomy" id="2840669"/>
    <lineage>
        <taxon>Bacteria</taxon>
        <taxon>Pseudomonadati</taxon>
        <taxon>Spirochaetota</taxon>
        <taxon>Spirochaetia</taxon>
        <taxon>Spirochaetales</taxon>
        <taxon>Candidatus Aphodenecus</taxon>
    </lineage>
</organism>
<dbReference type="EMBL" id="JADIMU010000043">
    <property type="protein sequence ID" value="MBO8443416.1"/>
    <property type="molecule type" value="Genomic_DNA"/>
</dbReference>
<dbReference type="Pfam" id="PF00004">
    <property type="entry name" value="AAA"/>
    <property type="match status" value="1"/>
</dbReference>
<accession>A0A9D9H9L6</accession>
<dbReference type="AlphaFoldDB" id="A0A9D9H9L6"/>
<protein>
    <submittedName>
        <fullName evidence="2">AAA family ATPase</fullName>
    </submittedName>
</protein>
<dbReference type="Proteomes" id="UP000823633">
    <property type="component" value="Unassembled WGS sequence"/>
</dbReference>
<proteinExistence type="predicted"/>
<feature type="domain" description="ATPase AAA-type core" evidence="1">
    <location>
        <begin position="56"/>
        <end position="166"/>
    </location>
</feature>
<gene>
    <name evidence="2" type="ORF">IAC42_06620</name>
</gene>
<dbReference type="InterPro" id="IPR003959">
    <property type="entry name" value="ATPase_AAA_core"/>
</dbReference>
<dbReference type="GO" id="GO:0016887">
    <property type="term" value="F:ATP hydrolysis activity"/>
    <property type="evidence" value="ECO:0007669"/>
    <property type="project" value="InterPro"/>
</dbReference>
<evidence type="ECO:0000313" key="3">
    <source>
        <dbReference type="Proteomes" id="UP000823633"/>
    </source>
</evidence>
<reference evidence="2" key="2">
    <citation type="journal article" date="2021" name="PeerJ">
        <title>Extensive microbial diversity within the chicken gut microbiome revealed by metagenomics and culture.</title>
        <authorList>
            <person name="Gilroy R."/>
            <person name="Ravi A."/>
            <person name="Getino M."/>
            <person name="Pursley I."/>
            <person name="Horton D.L."/>
            <person name="Alikhan N.F."/>
            <person name="Baker D."/>
            <person name="Gharbi K."/>
            <person name="Hall N."/>
            <person name="Watson M."/>
            <person name="Adriaenssens E.M."/>
            <person name="Foster-Nyarko E."/>
            <person name="Jarju S."/>
            <person name="Secka A."/>
            <person name="Antonio M."/>
            <person name="Oren A."/>
            <person name="Chaudhuri R.R."/>
            <person name="La Ragione R."/>
            <person name="Hildebrand F."/>
            <person name="Pallen M.J."/>
        </authorList>
    </citation>
    <scope>NUCLEOTIDE SEQUENCE</scope>
    <source>
        <strain evidence="2">11167</strain>
    </source>
</reference>
<dbReference type="InterPro" id="IPR027417">
    <property type="entry name" value="P-loop_NTPase"/>
</dbReference>